<dbReference type="Proteomes" id="UP000199437">
    <property type="component" value="Unassembled WGS sequence"/>
</dbReference>
<dbReference type="RefSeq" id="WP_090257195.1">
    <property type="nucleotide sequence ID" value="NZ_FOIR01000001.1"/>
</dbReference>
<feature type="transmembrane region" description="Helical" evidence="1">
    <location>
        <begin position="42"/>
        <end position="60"/>
    </location>
</feature>
<organism evidence="2 3">
    <name type="scientific">Roseivirga pacifica</name>
    <dbReference type="NCBI Taxonomy" id="1267423"/>
    <lineage>
        <taxon>Bacteria</taxon>
        <taxon>Pseudomonadati</taxon>
        <taxon>Bacteroidota</taxon>
        <taxon>Cytophagia</taxon>
        <taxon>Cytophagales</taxon>
        <taxon>Roseivirgaceae</taxon>
        <taxon>Roseivirga</taxon>
    </lineage>
</organism>
<keyword evidence="3" id="KW-1185">Reference proteome</keyword>
<proteinExistence type="predicted"/>
<reference evidence="3" key="1">
    <citation type="submission" date="2016-10" db="EMBL/GenBank/DDBJ databases">
        <authorList>
            <person name="Varghese N."/>
            <person name="Submissions S."/>
        </authorList>
    </citation>
    <scope>NUCLEOTIDE SEQUENCE [LARGE SCALE GENOMIC DNA]</scope>
    <source>
        <strain evidence="3">CGMCC 1.12402</strain>
    </source>
</reference>
<evidence type="ECO:0000313" key="2">
    <source>
        <dbReference type="EMBL" id="SEV94815.1"/>
    </source>
</evidence>
<feature type="transmembrane region" description="Helical" evidence="1">
    <location>
        <begin position="72"/>
        <end position="96"/>
    </location>
</feature>
<feature type="transmembrane region" description="Helical" evidence="1">
    <location>
        <begin position="102"/>
        <end position="125"/>
    </location>
</feature>
<dbReference type="EMBL" id="FOIR01000001">
    <property type="protein sequence ID" value="SEV94815.1"/>
    <property type="molecule type" value="Genomic_DNA"/>
</dbReference>
<name>A0A1I0N1W8_9BACT</name>
<dbReference type="OrthoDB" id="982986at2"/>
<sequence length="133" mass="14919">MNSLKSQLIKLLGFAVAILVLIIILDNLPFTQGAVHQRVYEIYTYLTVVSFILSVGTFFIMQNSAQDSWTGLFMGVMVARLLFTAGYIGIVLYLGVEGRLQWVINVFIIYLLYMMFEIVGLIANLRAISQEAG</sequence>
<gene>
    <name evidence="2" type="ORF">SAMN05216290_0857</name>
</gene>
<dbReference type="STRING" id="1267423.SAMN05216290_0857"/>
<dbReference type="GeneID" id="99985596"/>
<keyword evidence="1" id="KW-1133">Transmembrane helix</keyword>
<accession>A0A1I0N1W8</accession>
<dbReference type="AlphaFoldDB" id="A0A1I0N1W8"/>
<keyword evidence="1" id="KW-0472">Membrane</keyword>
<evidence type="ECO:0000313" key="3">
    <source>
        <dbReference type="Proteomes" id="UP000199437"/>
    </source>
</evidence>
<keyword evidence="1" id="KW-0812">Transmembrane</keyword>
<evidence type="ECO:0000256" key="1">
    <source>
        <dbReference type="SAM" id="Phobius"/>
    </source>
</evidence>
<protein>
    <submittedName>
        <fullName evidence="2">Uncharacterized protein</fullName>
    </submittedName>
</protein>
<feature type="transmembrane region" description="Helical" evidence="1">
    <location>
        <begin position="12"/>
        <end position="30"/>
    </location>
</feature>